<evidence type="ECO:0000259" key="2">
    <source>
        <dbReference type="SMART" id="SM00737"/>
    </source>
</evidence>
<dbReference type="GO" id="GO:0009313">
    <property type="term" value="P:oligosaccharide catabolic process"/>
    <property type="evidence" value="ECO:0007669"/>
    <property type="project" value="Ensembl"/>
</dbReference>
<dbReference type="InterPro" id="IPR028996">
    <property type="entry name" value="GM2-AP"/>
</dbReference>
<dbReference type="EMBL" id="AGCU01196864">
    <property type="status" value="NOT_ANNOTATED_CDS"/>
    <property type="molecule type" value="Genomic_DNA"/>
</dbReference>
<dbReference type="eggNOG" id="ENOG502S05S">
    <property type="taxonomic scope" value="Eukaryota"/>
</dbReference>
<dbReference type="EMBL" id="AGCU01196865">
    <property type="status" value="NOT_ANNOTATED_CDS"/>
    <property type="molecule type" value="Genomic_DNA"/>
</dbReference>
<dbReference type="SMART" id="SM00737">
    <property type="entry name" value="ML"/>
    <property type="match status" value="1"/>
</dbReference>
<evidence type="ECO:0000313" key="4">
    <source>
        <dbReference type="Proteomes" id="UP000007267"/>
    </source>
</evidence>
<dbReference type="Ensembl" id="ENSPSIT00000017338.1">
    <property type="protein sequence ID" value="ENSPSIP00000017260.1"/>
    <property type="gene ID" value="ENSPSIG00000015341.1"/>
</dbReference>
<dbReference type="OMA" id="WENCGPP"/>
<reference evidence="4" key="2">
    <citation type="journal article" date="2013" name="Nat. Genet.">
        <title>The draft genomes of soft-shell turtle and green sea turtle yield insights into the development and evolution of the turtle-specific body plan.</title>
        <authorList>
            <person name="Wang Z."/>
            <person name="Pascual-Anaya J."/>
            <person name="Zadissa A."/>
            <person name="Li W."/>
            <person name="Niimura Y."/>
            <person name="Huang Z."/>
            <person name="Li C."/>
            <person name="White S."/>
            <person name="Xiong Z."/>
            <person name="Fang D."/>
            <person name="Wang B."/>
            <person name="Ming Y."/>
            <person name="Chen Y."/>
            <person name="Zheng Y."/>
            <person name="Kuraku S."/>
            <person name="Pignatelli M."/>
            <person name="Herrero J."/>
            <person name="Beal K."/>
            <person name="Nozawa M."/>
            <person name="Li Q."/>
            <person name="Wang J."/>
            <person name="Zhang H."/>
            <person name="Yu L."/>
            <person name="Shigenobu S."/>
            <person name="Wang J."/>
            <person name="Liu J."/>
            <person name="Flicek P."/>
            <person name="Searle S."/>
            <person name="Wang J."/>
            <person name="Kuratani S."/>
            <person name="Yin Y."/>
            <person name="Aken B."/>
            <person name="Zhang G."/>
            <person name="Irie N."/>
        </authorList>
    </citation>
    <scope>NUCLEOTIDE SEQUENCE [LARGE SCALE GENOMIC DNA]</scope>
    <source>
        <strain evidence="4">Daiwa-1</strain>
    </source>
</reference>
<dbReference type="AlphaFoldDB" id="K7GAE9"/>
<dbReference type="GeneTree" id="ENSGT00390000003288"/>
<protein>
    <submittedName>
        <fullName evidence="3">Ganglioside GM2 activator</fullName>
    </submittedName>
</protein>
<reference evidence="4" key="1">
    <citation type="submission" date="2011-10" db="EMBL/GenBank/DDBJ databases">
        <authorList>
            <consortium name="Soft-shell Turtle Genome Consortium"/>
        </authorList>
    </citation>
    <scope>NUCLEOTIDE SEQUENCE [LARGE SCALE GENOMIC DNA]</scope>
    <source>
        <strain evidence="4">Daiwa-1</strain>
    </source>
</reference>
<dbReference type="GO" id="GO:0008047">
    <property type="term" value="F:enzyme activator activity"/>
    <property type="evidence" value="ECO:0007669"/>
    <property type="project" value="Ensembl"/>
</dbReference>
<dbReference type="GO" id="GO:0009898">
    <property type="term" value="C:cytoplasmic side of plasma membrane"/>
    <property type="evidence" value="ECO:0007669"/>
    <property type="project" value="TreeGrafter"/>
</dbReference>
<dbReference type="GO" id="GO:0005319">
    <property type="term" value="F:lipid transporter activity"/>
    <property type="evidence" value="ECO:0007669"/>
    <property type="project" value="TreeGrafter"/>
</dbReference>
<dbReference type="HOGENOM" id="CLU_108261_0_0_1"/>
<dbReference type="SUPFAM" id="SSF63707">
    <property type="entry name" value="Ganglioside M2 (gm2) activator"/>
    <property type="match status" value="1"/>
</dbReference>
<evidence type="ECO:0000256" key="1">
    <source>
        <dbReference type="ARBA" id="ARBA00022729"/>
    </source>
</evidence>
<accession>K7GAE9</accession>
<dbReference type="GO" id="GO:0006689">
    <property type="term" value="P:ganglioside catabolic process"/>
    <property type="evidence" value="ECO:0007669"/>
    <property type="project" value="Ensembl"/>
</dbReference>
<dbReference type="PANTHER" id="PTHR17357">
    <property type="entry name" value="GM2 GANGLIOSIDE ACTIVATOR PROTEIN"/>
    <property type="match status" value="1"/>
</dbReference>
<reference evidence="3" key="3">
    <citation type="submission" date="2025-08" db="UniProtKB">
        <authorList>
            <consortium name="Ensembl"/>
        </authorList>
    </citation>
    <scope>IDENTIFICATION</scope>
</reference>
<dbReference type="STRING" id="13735.ENSPSIP00000017260"/>
<dbReference type="GO" id="GO:0004563">
    <property type="term" value="F:beta-N-acetylhexosaminidase activity"/>
    <property type="evidence" value="ECO:0007669"/>
    <property type="project" value="Ensembl"/>
</dbReference>
<dbReference type="Proteomes" id="UP000007267">
    <property type="component" value="Unassembled WGS sequence"/>
</dbReference>
<dbReference type="InterPro" id="IPR036846">
    <property type="entry name" value="GM2-AP_sf"/>
</dbReference>
<dbReference type="Pfam" id="PF02221">
    <property type="entry name" value="E1_DerP2_DerF2"/>
    <property type="match status" value="1"/>
</dbReference>
<name>K7GAE9_PELSI</name>
<dbReference type="GO" id="GO:0019915">
    <property type="term" value="P:lipid storage"/>
    <property type="evidence" value="ECO:0007669"/>
    <property type="project" value="Ensembl"/>
</dbReference>
<sequence>VHELVSNVLKGFIITVRGSMRTLSPCQQAQVDGFSWKNCDNGTDPVEVQSLSLAPDPICIPGDLKVNLAVSSKVDLTSPLKVVLTVEKKIADMWIKIPCLDQIGSCTYEDLCNILDNAIPPGTPCPEPLLSYGLPCHCPFKQGSWLNPVGERQKPPCANGSVLVLNGDYRIEGVMSNGAQQLSCVKMALSLHSD</sequence>
<dbReference type="GO" id="GO:0007611">
    <property type="term" value="P:learning or memory"/>
    <property type="evidence" value="ECO:0007669"/>
    <property type="project" value="Ensembl"/>
</dbReference>
<feature type="domain" description="MD-2-related lipid-recognition" evidence="2">
    <location>
        <begin position="36"/>
        <end position="189"/>
    </location>
</feature>
<dbReference type="GO" id="GO:0050885">
    <property type="term" value="P:neuromuscular process controlling balance"/>
    <property type="evidence" value="ECO:0007669"/>
    <property type="project" value="Ensembl"/>
</dbReference>
<keyword evidence="4" id="KW-1185">Reference proteome</keyword>
<dbReference type="EMBL" id="AGCU01196866">
    <property type="status" value="NOT_ANNOTATED_CDS"/>
    <property type="molecule type" value="Genomic_DNA"/>
</dbReference>
<gene>
    <name evidence="3" type="primary">GM2A</name>
</gene>
<evidence type="ECO:0000313" key="3">
    <source>
        <dbReference type="Ensembl" id="ENSPSIP00000017260.1"/>
    </source>
</evidence>
<proteinExistence type="predicted"/>
<keyword evidence="1" id="KW-0732">Signal</keyword>
<dbReference type="PANTHER" id="PTHR17357:SF0">
    <property type="entry name" value="GANGLIOSIDE GM2 ACTIVATOR"/>
    <property type="match status" value="1"/>
</dbReference>
<organism evidence="3 4">
    <name type="scientific">Pelodiscus sinensis</name>
    <name type="common">Chinese softshell turtle</name>
    <name type="synonym">Trionyx sinensis</name>
    <dbReference type="NCBI Taxonomy" id="13735"/>
    <lineage>
        <taxon>Eukaryota</taxon>
        <taxon>Metazoa</taxon>
        <taxon>Chordata</taxon>
        <taxon>Craniata</taxon>
        <taxon>Vertebrata</taxon>
        <taxon>Euteleostomi</taxon>
        <taxon>Archelosauria</taxon>
        <taxon>Testudinata</taxon>
        <taxon>Testudines</taxon>
        <taxon>Cryptodira</taxon>
        <taxon>Trionychia</taxon>
        <taxon>Trionychidae</taxon>
        <taxon>Pelodiscus</taxon>
    </lineage>
</organism>
<dbReference type="Gene3D" id="2.70.220.10">
    <property type="entry name" value="Ganglioside GM2 activator"/>
    <property type="match status" value="1"/>
</dbReference>
<dbReference type="InterPro" id="IPR003172">
    <property type="entry name" value="ML_dom"/>
</dbReference>
<reference evidence="3" key="4">
    <citation type="submission" date="2025-09" db="UniProtKB">
        <authorList>
            <consortium name="Ensembl"/>
        </authorList>
    </citation>
    <scope>IDENTIFICATION</scope>
</reference>
<dbReference type="GO" id="GO:0005829">
    <property type="term" value="C:cytosol"/>
    <property type="evidence" value="ECO:0007669"/>
    <property type="project" value="Ensembl"/>
</dbReference>